<gene>
    <name evidence="1" type="ORF">TR140285</name>
</gene>
<name>A0A0V0J2A3_SCHSO</name>
<organism evidence="1">
    <name type="scientific">Schistocephalus solidus</name>
    <name type="common">Tapeworm</name>
    <dbReference type="NCBI Taxonomy" id="70667"/>
    <lineage>
        <taxon>Eukaryota</taxon>
        <taxon>Metazoa</taxon>
        <taxon>Spiralia</taxon>
        <taxon>Lophotrochozoa</taxon>
        <taxon>Platyhelminthes</taxon>
        <taxon>Cestoda</taxon>
        <taxon>Eucestoda</taxon>
        <taxon>Diphyllobothriidea</taxon>
        <taxon>Diphyllobothriidae</taxon>
        <taxon>Schistocephalus</taxon>
    </lineage>
</organism>
<dbReference type="EMBL" id="GEEE01003788">
    <property type="protein sequence ID" value="JAP59437.1"/>
    <property type="molecule type" value="Transcribed_RNA"/>
</dbReference>
<sequence>MPSGSFYSARKYAVEEEPAMYGVQANMILKCLSTSAANRFTRYVYFRLWYMQEMRSIFYGSVHKGILVRRLTDAQNPKIICAAVAIVSRKHNCTASPSHLEHRQ</sequence>
<evidence type="ECO:0000313" key="1">
    <source>
        <dbReference type="EMBL" id="JAP59437.1"/>
    </source>
</evidence>
<dbReference type="EMBL" id="GEEE01012370">
    <property type="protein sequence ID" value="JAP50855.1"/>
    <property type="molecule type" value="Transcribed_RNA"/>
</dbReference>
<accession>A0A0V0J2A3</accession>
<reference evidence="1" key="1">
    <citation type="submission" date="2016-01" db="EMBL/GenBank/DDBJ databases">
        <title>Reference transcriptome for the parasite Schistocephalus solidus: insights into the molecular evolution of parasitism.</title>
        <authorList>
            <person name="Hebert F.O."/>
            <person name="Grambauer S."/>
            <person name="Barber I."/>
            <person name="Landry C.R."/>
            <person name="Aubin-Horth N."/>
        </authorList>
    </citation>
    <scope>NUCLEOTIDE SEQUENCE</scope>
</reference>
<dbReference type="AlphaFoldDB" id="A0A0V0J2A3"/>
<proteinExistence type="predicted"/>
<protein>
    <submittedName>
        <fullName evidence="1">Uncharacterized protein</fullName>
    </submittedName>
</protein>